<feature type="compositionally biased region" description="Polar residues" evidence="1">
    <location>
        <begin position="33"/>
        <end position="51"/>
    </location>
</feature>
<dbReference type="AlphaFoldDB" id="A0A843W0T3"/>
<organism evidence="2 3">
    <name type="scientific">Colocasia esculenta</name>
    <name type="common">Wild taro</name>
    <name type="synonym">Arum esculentum</name>
    <dbReference type="NCBI Taxonomy" id="4460"/>
    <lineage>
        <taxon>Eukaryota</taxon>
        <taxon>Viridiplantae</taxon>
        <taxon>Streptophyta</taxon>
        <taxon>Embryophyta</taxon>
        <taxon>Tracheophyta</taxon>
        <taxon>Spermatophyta</taxon>
        <taxon>Magnoliopsida</taxon>
        <taxon>Liliopsida</taxon>
        <taxon>Araceae</taxon>
        <taxon>Aroideae</taxon>
        <taxon>Colocasieae</taxon>
        <taxon>Colocasia</taxon>
    </lineage>
</organism>
<gene>
    <name evidence="2" type="ORF">Taro_033685</name>
</gene>
<evidence type="ECO:0000256" key="1">
    <source>
        <dbReference type="SAM" id="MobiDB-lite"/>
    </source>
</evidence>
<proteinExistence type="predicted"/>
<accession>A0A843W0T3</accession>
<comment type="caution">
    <text evidence="2">The sequence shown here is derived from an EMBL/GenBank/DDBJ whole genome shotgun (WGS) entry which is preliminary data.</text>
</comment>
<feature type="region of interest" description="Disordered" evidence="1">
    <location>
        <begin position="32"/>
        <end position="59"/>
    </location>
</feature>
<reference evidence="2" key="1">
    <citation type="submission" date="2017-07" db="EMBL/GenBank/DDBJ databases">
        <title>Taro Niue Genome Assembly and Annotation.</title>
        <authorList>
            <person name="Atibalentja N."/>
            <person name="Keating K."/>
            <person name="Fields C.J."/>
        </authorList>
    </citation>
    <scope>NUCLEOTIDE SEQUENCE</scope>
    <source>
        <strain evidence="2">Niue_2</strain>
        <tissue evidence="2">Leaf</tissue>
    </source>
</reference>
<keyword evidence="3" id="KW-1185">Reference proteome</keyword>
<evidence type="ECO:0000313" key="2">
    <source>
        <dbReference type="EMBL" id="MQM00937.1"/>
    </source>
</evidence>
<sequence>MYPTPQGDCKNTVDEEMVEVFILREVATRTARHQGNTNLNDTSINGNNPVQNFPREKRSPSLKRIMPKLGKGRSVDTSGSDQGLVVAGVRCRTVVVVVCTPCVASSVSCERERLYMSESRVAFLQVLELFEFIAYLTGLNSNPSGSSDPWVAA</sequence>
<protein>
    <submittedName>
        <fullName evidence="2">Uncharacterized protein</fullName>
    </submittedName>
</protein>
<name>A0A843W0T3_COLES</name>
<dbReference type="EMBL" id="NMUH01002587">
    <property type="protein sequence ID" value="MQM00937.1"/>
    <property type="molecule type" value="Genomic_DNA"/>
</dbReference>
<evidence type="ECO:0000313" key="3">
    <source>
        <dbReference type="Proteomes" id="UP000652761"/>
    </source>
</evidence>
<dbReference type="Proteomes" id="UP000652761">
    <property type="component" value="Unassembled WGS sequence"/>
</dbReference>